<dbReference type="RefSeq" id="WP_064982220.1">
    <property type="nucleotide sequence ID" value="NZ_LZLC01000157.1"/>
</dbReference>
<dbReference type="STRING" id="56689.GCA_001291445_05803"/>
<evidence type="ECO:0000256" key="1">
    <source>
        <dbReference type="SAM" id="MobiDB-lite"/>
    </source>
</evidence>
<proteinExistence type="predicted"/>
<reference evidence="2 3" key="1">
    <citation type="submission" date="2016-06" db="EMBL/GenBank/DDBJ databases">
        <authorList>
            <person name="Kjaerup R.B."/>
            <person name="Dalgaard T.S."/>
            <person name="Juul-Madsen H.R."/>
        </authorList>
    </citation>
    <scope>NUCLEOTIDE SEQUENCE [LARGE SCALE GENOMIC DNA]</scope>
    <source>
        <strain evidence="2 3">1127319.6</strain>
    </source>
</reference>
<feature type="compositionally biased region" description="Polar residues" evidence="1">
    <location>
        <begin position="30"/>
        <end position="43"/>
    </location>
</feature>
<dbReference type="AlphaFoldDB" id="A0A1A3GYF9"/>
<feature type="region of interest" description="Disordered" evidence="1">
    <location>
        <begin position="30"/>
        <end position="49"/>
    </location>
</feature>
<evidence type="ECO:0000313" key="3">
    <source>
        <dbReference type="Proteomes" id="UP000093898"/>
    </source>
</evidence>
<comment type="caution">
    <text evidence="2">The sequence shown here is derived from an EMBL/GenBank/DDBJ whole genome shotgun (WGS) entry which is preliminary data.</text>
</comment>
<feature type="compositionally biased region" description="Polar residues" evidence="1">
    <location>
        <begin position="70"/>
        <end position="80"/>
    </location>
</feature>
<organism evidence="2 3">
    <name type="scientific">Mycolicibacterium mucogenicum</name>
    <name type="common">Mycobacterium mucogenicum</name>
    <dbReference type="NCBI Taxonomy" id="56689"/>
    <lineage>
        <taxon>Bacteria</taxon>
        <taxon>Bacillati</taxon>
        <taxon>Actinomycetota</taxon>
        <taxon>Actinomycetes</taxon>
        <taxon>Mycobacteriales</taxon>
        <taxon>Mycobacteriaceae</taxon>
        <taxon>Mycolicibacterium</taxon>
    </lineage>
</organism>
<gene>
    <name evidence="2" type="ORF">A5630_01580</name>
</gene>
<sequence length="122" mass="13245">MGRARRTATVAQRFALFARDLGCTKPNCTAPASRSQAHHVNTNWRDDGPTDITNLTLACGPDNRLADTGGWTTTMTNGRTHWTPPPLLDVGQPRTNQYHHPTLYPTESGDDDEGGESDSPAS</sequence>
<dbReference type="InterPro" id="IPR003615">
    <property type="entry name" value="HNH_nuc"/>
</dbReference>
<accession>A0A1A3GYF9</accession>
<dbReference type="Proteomes" id="UP000093898">
    <property type="component" value="Unassembled WGS sequence"/>
</dbReference>
<dbReference type="OrthoDB" id="4419061at2"/>
<protein>
    <recommendedName>
        <fullName evidence="4">HNH nuclease domain-containing protein</fullName>
    </recommendedName>
</protein>
<evidence type="ECO:0000313" key="2">
    <source>
        <dbReference type="EMBL" id="OBJ40418.1"/>
    </source>
</evidence>
<name>A0A1A3GYF9_MYCMU</name>
<feature type="region of interest" description="Disordered" evidence="1">
    <location>
        <begin position="69"/>
        <end position="122"/>
    </location>
</feature>
<dbReference type="EMBL" id="LZLC01000157">
    <property type="protein sequence ID" value="OBJ40418.1"/>
    <property type="molecule type" value="Genomic_DNA"/>
</dbReference>
<evidence type="ECO:0008006" key="4">
    <source>
        <dbReference type="Google" id="ProtNLM"/>
    </source>
</evidence>
<dbReference type="CDD" id="cd00085">
    <property type="entry name" value="HNHc"/>
    <property type="match status" value="1"/>
</dbReference>